<name>A0A939QPW1_9MICO</name>
<feature type="transmembrane region" description="Helical" evidence="1">
    <location>
        <begin position="29"/>
        <end position="50"/>
    </location>
</feature>
<keyword evidence="3" id="KW-1185">Reference proteome</keyword>
<dbReference type="Proteomes" id="UP000680132">
    <property type="component" value="Unassembled WGS sequence"/>
</dbReference>
<evidence type="ECO:0000256" key="1">
    <source>
        <dbReference type="SAM" id="Phobius"/>
    </source>
</evidence>
<dbReference type="AlphaFoldDB" id="A0A939QPW1"/>
<evidence type="ECO:0000313" key="2">
    <source>
        <dbReference type="EMBL" id="MBO3664570.1"/>
    </source>
</evidence>
<dbReference type="RefSeq" id="WP_208504338.1">
    <property type="nucleotide sequence ID" value="NZ_JAGFOA010000006.1"/>
</dbReference>
<dbReference type="EMBL" id="JAGFOA010000006">
    <property type="protein sequence ID" value="MBO3664570.1"/>
    <property type="molecule type" value="Genomic_DNA"/>
</dbReference>
<evidence type="ECO:0000313" key="3">
    <source>
        <dbReference type="Proteomes" id="UP000680132"/>
    </source>
</evidence>
<proteinExistence type="predicted"/>
<comment type="caution">
    <text evidence="2">The sequence shown here is derived from an EMBL/GenBank/DDBJ whole genome shotgun (WGS) entry which is preliminary data.</text>
</comment>
<keyword evidence="1" id="KW-0472">Membrane</keyword>
<organism evidence="2 3">
    <name type="scientific">Microbacterium stercoris</name>
    <dbReference type="NCBI Taxonomy" id="2820289"/>
    <lineage>
        <taxon>Bacteria</taxon>
        <taxon>Bacillati</taxon>
        <taxon>Actinomycetota</taxon>
        <taxon>Actinomycetes</taxon>
        <taxon>Micrococcales</taxon>
        <taxon>Microbacteriaceae</taxon>
        <taxon>Microbacterium</taxon>
    </lineage>
</organism>
<keyword evidence="1" id="KW-1133">Transmembrane helix</keyword>
<sequence>MITTMWAAAATVSPSPTDSAADGGAPFTLGDGIVTAIISAAVAIIIAVLTPALQSRQQRRDAVHAKFDAATAALLIVQAKRHVPNGLPESGLSYPGNGDQRSDYNRTTVERGVTDFLEATGSAKAALAEIAQYVPQARHWVTLTWEITEDDEQAMRDTIEQARPAAVKTERFLRTRGTVK</sequence>
<keyword evidence="1" id="KW-0812">Transmembrane</keyword>
<reference evidence="2" key="1">
    <citation type="submission" date="2021-03" db="EMBL/GenBank/DDBJ databases">
        <title>Microbacterium sp. nov., a novel actinobacterium isolated from cow dung.</title>
        <authorList>
            <person name="Zhang L."/>
        </authorList>
    </citation>
    <scope>NUCLEOTIDE SEQUENCE</scope>
    <source>
        <strain evidence="2">NEAU-LLB</strain>
    </source>
</reference>
<accession>A0A939QPW1</accession>
<protein>
    <submittedName>
        <fullName evidence="2">Uncharacterized protein</fullName>
    </submittedName>
</protein>
<gene>
    <name evidence="2" type="ORF">J5V96_13815</name>
</gene>